<comment type="subcellular location">
    <subcellularLocation>
        <location evidence="2">Membrane</location>
        <topology evidence="2">Multi-pass membrane protein</topology>
    </subcellularLocation>
</comment>
<keyword evidence="5" id="KW-1133">Transmembrane helix</keyword>
<proteinExistence type="predicted"/>
<protein>
    <submittedName>
        <fullName evidence="7">Uncharacterized protein</fullName>
    </submittedName>
</protein>
<name>A0A1E8BA37_BACMY</name>
<comment type="caution">
    <text evidence="7">The sequence shown here is derived from an EMBL/GenBank/DDBJ whole genome shotgun (WGS) entry which is preliminary data.</text>
</comment>
<comment type="function">
    <text evidence="1">Mediates uptake of L-cystine, the oxidized form of L-cysteine.</text>
</comment>
<evidence type="ECO:0000256" key="3">
    <source>
        <dbReference type="ARBA" id="ARBA00022448"/>
    </source>
</evidence>
<organism evidence="7 8">
    <name type="scientific">Bacillus mycoides</name>
    <dbReference type="NCBI Taxonomy" id="1405"/>
    <lineage>
        <taxon>Bacteria</taxon>
        <taxon>Bacillati</taxon>
        <taxon>Bacillota</taxon>
        <taxon>Bacilli</taxon>
        <taxon>Bacillales</taxon>
        <taxon>Bacillaceae</taxon>
        <taxon>Bacillus</taxon>
        <taxon>Bacillus cereus group</taxon>
    </lineage>
</organism>
<dbReference type="InterPro" id="IPR050746">
    <property type="entry name" value="DAACS"/>
</dbReference>
<dbReference type="InterPro" id="IPR001991">
    <property type="entry name" value="Na-dicarboxylate_symporter"/>
</dbReference>
<dbReference type="GO" id="GO:0016020">
    <property type="term" value="C:membrane"/>
    <property type="evidence" value="ECO:0007669"/>
    <property type="project" value="UniProtKB-SubCell"/>
</dbReference>
<accession>A0A1E8BA37</accession>
<dbReference type="Proteomes" id="UP000175706">
    <property type="component" value="Unassembled WGS sequence"/>
</dbReference>
<keyword evidence="6" id="KW-0472">Membrane</keyword>
<dbReference type="PANTHER" id="PTHR11958">
    <property type="entry name" value="SODIUM/DICARBOXYLATE SYMPORTER-RELATED"/>
    <property type="match status" value="1"/>
</dbReference>
<dbReference type="AlphaFoldDB" id="A0A1E8BA37"/>
<dbReference type="InterPro" id="IPR036458">
    <property type="entry name" value="Na:dicarbo_symporter_sf"/>
</dbReference>
<keyword evidence="3" id="KW-0813">Transport</keyword>
<keyword evidence="4" id="KW-0812">Transmembrane</keyword>
<evidence type="ECO:0000256" key="4">
    <source>
        <dbReference type="ARBA" id="ARBA00022692"/>
    </source>
</evidence>
<dbReference type="EMBL" id="LXLT01000019">
    <property type="protein sequence ID" value="OFD81863.1"/>
    <property type="molecule type" value="Genomic_DNA"/>
</dbReference>
<dbReference type="GO" id="GO:0015293">
    <property type="term" value="F:symporter activity"/>
    <property type="evidence" value="ECO:0007669"/>
    <property type="project" value="InterPro"/>
</dbReference>
<reference evidence="7 8" key="1">
    <citation type="submission" date="2016-05" db="EMBL/GenBank/DDBJ databases">
        <title>Bacillus thuringiensis and Bacillus weihenstephanensis as novel biocontrol agents of wilt causing Verticillium species.</title>
        <authorList>
            <person name="Hollensteiner J."/>
            <person name="Wemheuer F."/>
            <person name="Harting R."/>
            <person name="Kolarzyk A."/>
            <person name="Diaz-Valerio S."/>
            <person name="Poehlein A."/>
            <person name="Brzuszkiewicz E."/>
            <person name="Nesemann K."/>
            <person name="Braus-Stromeyer S."/>
            <person name="Braus G."/>
            <person name="Daniel R."/>
            <person name="Liesegang H."/>
        </authorList>
    </citation>
    <scope>NUCLEOTIDE SEQUENCE [LARGE SCALE GENOMIC DNA]</scope>
    <source>
        <strain evidence="7 8">GOE8</strain>
    </source>
</reference>
<dbReference type="Pfam" id="PF00375">
    <property type="entry name" value="SDF"/>
    <property type="match status" value="1"/>
</dbReference>
<gene>
    <name evidence="7" type="ORF">BWGOE8_14110</name>
</gene>
<dbReference type="PANTHER" id="PTHR11958:SF63">
    <property type="entry name" value="AMINO ACID TRANSPORTER"/>
    <property type="match status" value="1"/>
</dbReference>
<dbReference type="Gene3D" id="1.10.3860.10">
    <property type="entry name" value="Sodium:dicarboxylate symporter"/>
    <property type="match status" value="1"/>
</dbReference>
<evidence type="ECO:0000256" key="6">
    <source>
        <dbReference type="ARBA" id="ARBA00023136"/>
    </source>
</evidence>
<evidence type="ECO:0000256" key="2">
    <source>
        <dbReference type="ARBA" id="ARBA00004141"/>
    </source>
</evidence>
<evidence type="ECO:0000256" key="1">
    <source>
        <dbReference type="ARBA" id="ARBA00003410"/>
    </source>
</evidence>
<evidence type="ECO:0000256" key="5">
    <source>
        <dbReference type="ARBA" id="ARBA00022989"/>
    </source>
</evidence>
<sequence length="82" mass="8504">MVVLTAVLASIGTAGVPGIGLVMLTMVLNQVNLPVEGIALIIGIDRILDMSRTAVNISGDAICAMIVSKSEEKYNTDQSEAS</sequence>
<evidence type="ECO:0000313" key="7">
    <source>
        <dbReference type="EMBL" id="OFD81863.1"/>
    </source>
</evidence>
<dbReference type="PATRIC" id="fig|86662.25.peg.1390"/>
<dbReference type="SUPFAM" id="SSF118215">
    <property type="entry name" value="Proton glutamate symport protein"/>
    <property type="match status" value="1"/>
</dbReference>
<evidence type="ECO:0000313" key="8">
    <source>
        <dbReference type="Proteomes" id="UP000175706"/>
    </source>
</evidence>